<dbReference type="Gramene" id="TuG1812G0500004515.01.T01">
    <property type="protein sequence ID" value="TuG1812G0500004515.01.T01"/>
    <property type="gene ID" value="TuG1812G0500004515.01"/>
</dbReference>
<feature type="compositionally biased region" description="Basic and acidic residues" evidence="1">
    <location>
        <begin position="79"/>
        <end position="97"/>
    </location>
</feature>
<reference evidence="2" key="3">
    <citation type="submission" date="2022-06" db="UniProtKB">
        <authorList>
            <consortium name="EnsemblPlants"/>
        </authorList>
    </citation>
    <scope>IDENTIFICATION</scope>
</reference>
<name>A0A8R7UMA4_TRIUA</name>
<dbReference type="Proteomes" id="UP000015106">
    <property type="component" value="Chromosome 5"/>
</dbReference>
<dbReference type="EnsemblPlants" id="TuG1812G0500004515.01.T01">
    <property type="protein sequence ID" value="TuG1812G0500004515.01.T01"/>
    <property type="gene ID" value="TuG1812G0500004515.01"/>
</dbReference>
<proteinExistence type="predicted"/>
<evidence type="ECO:0000313" key="2">
    <source>
        <dbReference type="EnsemblPlants" id="TuG1812G0500004515.01.T01"/>
    </source>
</evidence>
<evidence type="ECO:0000256" key="1">
    <source>
        <dbReference type="SAM" id="MobiDB-lite"/>
    </source>
</evidence>
<feature type="region of interest" description="Disordered" evidence="1">
    <location>
        <begin position="78"/>
        <end position="158"/>
    </location>
</feature>
<protein>
    <recommendedName>
        <fullName evidence="4">Myb/SANT-like domain-containing protein</fullName>
    </recommendedName>
</protein>
<reference evidence="3" key="1">
    <citation type="journal article" date="2013" name="Nature">
        <title>Draft genome of the wheat A-genome progenitor Triticum urartu.</title>
        <authorList>
            <person name="Ling H.Q."/>
            <person name="Zhao S."/>
            <person name="Liu D."/>
            <person name="Wang J."/>
            <person name="Sun H."/>
            <person name="Zhang C."/>
            <person name="Fan H."/>
            <person name="Li D."/>
            <person name="Dong L."/>
            <person name="Tao Y."/>
            <person name="Gao C."/>
            <person name="Wu H."/>
            <person name="Li Y."/>
            <person name="Cui Y."/>
            <person name="Guo X."/>
            <person name="Zheng S."/>
            <person name="Wang B."/>
            <person name="Yu K."/>
            <person name="Liang Q."/>
            <person name="Yang W."/>
            <person name="Lou X."/>
            <person name="Chen J."/>
            <person name="Feng M."/>
            <person name="Jian J."/>
            <person name="Zhang X."/>
            <person name="Luo G."/>
            <person name="Jiang Y."/>
            <person name="Liu J."/>
            <person name="Wang Z."/>
            <person name="Sha Y."/>
            <person name="Zhang B."/>
            <person name="Wu H."/>
            <person name="Tang D."/>
            <person name="Shen Q."/>
            <person name="Xue P."/>
            <person name="Zou S."/>
            <person name="Wang X."/>
            <person name="Liu X."/>
            <person name="Wang F."/>
            <person name="Yang Y."/>
            <person name="An X."/>
            <person name="Dong Z."/>
            <person name="Zhang K."/>
            <person name="Zhang X."/>
            <person name="Luo M.C."/>
            <person name="Dvorak J."/>
            <person name="Tong Y."/>
            <person name="Wang J."/>
            <person name="Yang H."/>
            <person name="Li Z."/>
            <person name="Wang D."/>
            <person name="Zhang A."/>
            <person name="Wang J."/>
        </authorList>
    </citation>
    <scope>NUCLEOTIDE SEQUENCE</scope>
    <source>
        <strain evidence="3">cv. G1812</strain>
    </source>
</reference>
<evidence type="ECO:0000313" key="3">
    <source>
        <dbReference type="Proteomes" id="UP000015106"/>
    </source>
</evidence>
<evidence type="ECO:0008006" key="4">
    <source>
        <dbReference type="Google" id="ProtNLM"/>
    </source>
</evidence>
<dbReference type="PANTHER" id="PTHR34395:SF15">
    <property type="entry name" value="OS09G0292400 PROTEIN"/>
    <property type="match status" value="1"/>
</dbReference>
<dbReference type="AlphaFoldDB" id="A0A8R7UMA4"/>
<sequence length="251" mass="27952">MIDADVHLWQNLMTTWPEIAKFQNKPFPLYDKLGDLYDGHIAEGNFNFTSTEVKQVSDGDLEVEREKTTFSFDLNQYNDDLHMYDDPRDAAPSDGPRDAAPSDGPRDAGPSDGPRGDGPRGAAPSDGSRDATQRGGVASSNNKHVKESKKGKKRDDPMVEVMAQYVEIKRKQAEEESALLAGAKNAQEFSISKCITVLHKMESIHHDERATAYKVFKSAENREIFLNSAAEDEESVAVFLRSEMAELTQRI</sequence>
<feature type="compositionally biased region" description="Low complexity" evidence="1">
    <location>
        <begin position="101"/>
        <end position="113"/>
    </location>
</feature>
<dbReference type="PANTHER" id="PTHR34395">
    <property type="entry name" value="OS11G0427500 PROTEIN"/>
    <property type="match status" value="1"/>
</dbReference>
<reference evidence="2" key="2">
    <citation type="submission" date="2018-03" db="EMBL/GenBank/DDBJ databases">
        <title>The Triticum urartu genome reveals the dynamic nature of wheat genome evolution.</title>
        <authorList>
            <person name="Ling H."/>
            <person name="Ma B."/>
            <person name="Shi X."/>
            <person name="Liu H."/>
            <person name="Dong L."/>
            <person name="Sun H."/>
            <person name="Cao Y."/>
            <person name="Gao Q."/>
            <person name="Zheng S."/>
            <person name="Li Y."/>
            <person name="Yu Y."/>
            <person name="Du H."/>
            <person name="Qi M."/>
            <person name="Li Y."/>
            <person name="Yu H."/>
            <person name="Cui Y."/>
            <person name="Wang N."/>
            <person name="Chen C."/>
            <person name="Wu H."/>
            <person name="Zhao Y."/>
            <person name="Zhang J."/>
            <person name="Li Y."/>
            <person name="Zhou W."/>
            <person name="Zhang B."/>
            <person name="Hu W."/>
            <person name="Eijk M."/>
            <person name="Tang J."/>
            <person name="Witsenboer H."/>
            <person name="Zhao S."/>
            <person name="Li Z."/>
            <person name="Zhang A."/>
            <person name="Wang D."/>
            <person name="Liang C."/>
        </authorList>
    </citation>
    <scope>NUCLEOTIDE SEQUENCE [LARGE SCALE GENOMIC DNA]</scope>
    <source>
        <strain evidence="2">cv. G1812</strain>
    </source>
</reference>
<accession>A0A8R7UMA4</accession>
<organism evidence="2 3">
    <name type="scientific">Triticum urartu</name>
    <name type="common">Red wild einkorn</name>
    <name type="synonym">Crithodium urartu</name>
    <dbReference type="NCBI Taxonomy" id="4572"/>
    <lineage>
        <taxon>Eukaryota</taxon>
        <taxon>Viridiplantae</taxon>
        <taxon>Streptophyta</taxon>
        <taxon>Embryophyta</taxon>
        <taxon>Tracheophyta</taxon>
        <taxon>Spermatophyta</taxon>
        <taxon>Magnoliopsida</taxon>
        <taxon>Liliopsida</taxon>
        <taxon>Poales</taxon>
        <taxon>Poaceae</taxon>
        <taxon>BOP clade</taxon>
        <taxon>Pooideae</taxon>
        <taxon>Triticodae</taxon>
        <taxon>Triticeae</taxon>
        <taxon>Triticinae</taxon>
        <taxon>Triticum</taxon>
    </lineage>
</organism>
<keyword evidence="3" id="KW-1185">Reference proteome</keyword>